<keyword evidence="1" id="KW-1133">Transmembrane helix</keyword>
<keyword evidence="1" id="KW-0812">Transmembrane</keyword>
<sequence>MKTIEVLKALRKYIKEIYEVIYNLKRDKEDDVLKELVIQVYKNRTELKKCIKKESFIRDKTIYSLVINLTKEERKSLLEKLNMFNDVDIENVEDVYKAVKSNYHNLILNKELKVPIDLEETIEKYVYDIINERNKSCAKYMIFFIMIVLFTGFIA</sequence>
<proteinExistence type="predicted"/>
<name>A0ABR7K2Y9_9FIRM</name>
<accession>A0ABR7K2Y9</accession>
<organism evidence="2 3">
    <name type="scientific">Paeniclostridium hominis</name>
    <dbReference type="NCBI Taxonomy" id="2764329"/>
    <lineage>
        <taxon>Bacteria</taxon>
        <taxon>Bacillati</taxon>
        <taxon>Bacillota</taxon>
        <taxon>Clostridia</taxon>
        <taxon>Peptostreptococcales</taxon>
        <taxon>Peptostreptococcaceae</taxon>
        <taxon>Paeniclostridium</taxon>
    </lineage>
</organism>
<comment type="caution">
    <text evidence="2">The sequence shown here is derived from an EMBL/GenBank/DDBJ whole genome shotgun (WGS) entry which is preliminary data.</text>
</comment>
<feature type="transmembrane region" description="Helical" evidence="1">
    <location>
        <begin position="137"/>
        <end position="154"/>
    </location>
</feature>
<dbReference type="Proteomes" id="UP000611796">
    <property type="component" value="Unassembled WGS sequence"/>
</dbReference>
<keyword evidence="1" id="KW-0472">Membrane</keyword>
<evidence type="ECO:0000256" key="1">
    <source>
        <dbReference type="SAM" id="Phobius"/>
    </source>
</evidence>
<dbReference type="EMBL" id="JACRWD010000001">
    <property type="protein sequence ID" value="MBC6003464.1"/>
    <property type="molecule type" value="Genomic_DNA"/>
</dbReference>
<evidence type="ECO:0000313" key="2">
    <source>
        <dbReference type="EMBL" id="MBC6003464.1"/>
    </source>
</evidence>
<protein>
    <submittedName>
        <fullName evidence="2">Uncharacterized protein</fullName>
    </submittedName>
</protein>
<reference evidence="2 3" key="1">
    <citation type="submission" date="2020-08" db="EMBL/GenBank/DDBJ databases">
        <authorList>
            <person name="Liu C."/>
            <person name="Sun Q."/>
        </authorList>
    </citation>
    <scope>NUCLEOTIDE SEQUENCE [LARGE SCALE GENOMIC DNA]</scope>
    <source>
        <strain evidence="2 3">NSJ-45</strain>
    </source>
</reference>
<keyword evidence="3" id="KW-1185">Reference proteome</keyword>
<gene>
    <name evidence="2" type="ORF">H8891_06595</name>
</gene>
<evidence type="ECO:0000313" key="3">
    <source>
        <dbReference type="Proteomes" id="UP000611796"/>
    </source>
</evidence>
<dbReference type="RefSeq" id="WP_187005715.1">
    <property type="nucleotide sequence ID" value="NZ_JACRWD010000001.1"/>
</dbReference>